<gene>
    <name evidence="2" type="ORF">ERS852450_01851</name>
</gene>
<dbReference type="RefSeq" id="WP_055298874.1">
    <property type="nucleotide sequence ID" value="NZ_BLYK01000078.1"/>
</dbReference>
<dbReference type="InterPro" id="IPR025054">
    <property type="entry name" value="DUF3991"/>
</dbReference>
<name>A0A174FB94_9FIRM</name>
<dbReference type="Gene3D" id="3.40.1360.10">
    <property type="match status" value="1"/>
</dbReference>
<dbReference type="CDD" id="cd01029">
    <property type="entry name" value="TOPRIM_primases"/>
    <property type="match status" value="1"/>
</dbReference>
<proteinExistence type="predicted"/>
<dbReference type="Pfam" id="PF13155">
    <property type="entry name" value="Toprim_2"/>
    <property type="match status" value="1"/>
</dbReference>
<dbReference type="InterPro" id="IPR034154">
    <property type="entry name" value="TOPRIM_DnaG/twinkle"/>
</dbReference>
<evidence type="ECO:0000259" key="1">
    <source>
        <dbReference type="Pfam" id="PF13154"/>
    </source>
</evidence>
<organism evidence="2 3">
    <name type="scientific">Anaerobutyricum hallii</name>
    <dbReference type="NCBI Taxonomy" id="39488"/>
    <lineage>
        <taxon>Bacteria</taxon>
        <taxon>Bacillati</taxon>
        <taxon>Bacillota</taxon>
        <taxon>Clostridia</taxon>
        <taxon>Lachnospirales</taxon>
        <taxon>Lachnospiraceae</taxon>
        <taxon>Anaerobutyricum</taxon>
    </lineage>
</organism>
<evidence type="ECO:0000313" key="3">
    <source>
        <dbReference type="Proteomes" id="UP000095679"/>
    </source>
</evidence>
<feature type="domain" description="DUF3991" evidence="1">
    <location>
        <begin position="119"/>
        <end position="178"/>
    </location>
</feature>
<dbReference type="AlphaFoldDB" id="A0A174FB94"/>
<sequence>MQHFTKSQMQSARKANLYDYLMCNHLSDCIKDGNSLRPKCNHSISVKKGYAGYKDFASGETGNSVDFLVRYMGYDLDDAVFALVGQSSPLAVRIEKKQDIVVPVEFPKPLEGRWKQLYAYLQARGISVDIINLLIRQKIIYQSAERNNIIFVNKERDFAEARGTYTYGKPYHRVYKGQADRFWWFKPWEGTVECVYVCEAAIDAISLYQLHALAKESQKAIYVSLGGVANQQTIDRLKRQPAGYKIILAVDNDAAGEACRVRNNDLDYILPESKDWNEDLLNCDTQ</sequence>
<dbReference type="SUPFAM" id="SSF56731">
    <property type="entry name" value="DNA primase core"/>
    <property type="match status" value="1"/>
</dbReference>
<dbReference type="EMBL" id="CYZL01000015">
    <property type="protein sequence ID" value="CUO46847.1"/>
    <property type="molecule type" value="Genomic_DNA"/>
</dbReference>
<evidence type="ECO:0000313" key="2">
    <source>
        <dbReference type="EMBL" id="CUO46847.1"/>
    </source>
</evidence>
<reference evidence="2 3" key="1">
    <citation type="submission" date="2015-09" db="EMBL/GenBank/DDBJ databases">
        <authorList>
            <consortium name="Pathogen Informatics"/>
        </authorList>
    </citation>
    <scope>NUCLEOTIDE SEQUENCE [LARGE SCALE GENOMIC DNA]</scope>
    <source>
        <strain evidence="2 3">2789STDY5834835</strain>
    </source>
</reference>
<protein>
    <submittedName>
        <fullName evidence="2">DNA primase (Bacterial type)</fullName>
    </submittedName>
</protein>
<accession>A0A174FB94</accession>
<dbReference type="Proteomes" id="UP000095679">
    <property type="component" value="Unassembled WGS sequence"/>
</dbReference>
<dbReference type="Pfam" id="PF13154">
    <property type="entry name" value="DUF3991"/>
    <property type="match status" value="1"/>
</dbReference>